<keyword evidence="2" id="KW-1185">Reference proteome</keyword>
<name>A0A7D8Z7I2_VANHU</name>
<dbReference type="Proteomes" id="UP000473826">
    <property type="component" value="Unassembled WGS sequence"/>
</dbReference>
<sequence length="17" mass="1807">MPVAFTISSTVSRARSP</sequence>
<proteinExistence type="predicted"/>
<evidence type="ECO:0000313" key="1">
    <source>
        <dbReference type="EMBL" id="TXT15683.1"/>
    </source>
</evidence>
<evidence type="ECO:0000313" key="2">
    <source>
        <dbReference type="Proteomes" id="UP000473826"/>
    </source>
</evidence>
<dbReference type="AlphaFoldDB" id="A0A7D8Z7I2"/>
<accession>A0A7D8Z7I2</accession>
<comment type="caution">
    <text evidence="1">The sequence shown here is derived from an EMBL/GenBank/DDBJ whole genome shotgun (WGS) entry which is preliminary data.</text>
</comment>
<gene>
    <name evidence="1" type="ORF">VHUM_00186</name>
</gene>
<organism evidence="1 2">
    <name type="scientific">Vanrija humicola</name>
    <name type="common">Yeast</name>
    <name type="synonym">Cryptococcus humicola</name>
    <dbReference type="NCBI Taxonomy" id="5417"/>
    <lineage>
        <taxon>Eukaryota</taxon>
        <taxon>Fungi</taxon>
        <taxon>Dikarya</taxon>
        <taxon>Basidiomycota</taxon>
        <taxon>Agaricomycotina</taxon>
        <taxon>Tremellomycetes</taxon>
        <taxon>Trichosporonales</taxon>
        <taxon>Trichosporonaceae</taxon>
        <taxon>Vanrija</taxon>
    </lineage>
</organism>
<dbReference type="EMBL" id="QKWK01000001">
    <property type="protein sequence ID" value="TXT15683.1"/>
    <property type="molecule type" value="Genomic_DNA"/>
</dbReference>
<reference evidence="1 2" key="1">
    <citation type="journal article" date="2019" name="PLoS Genet.">
        <title>Convergent evolution of linked mating-type loci in basidiomycete fungi.</title>
        <authorList>
            <person name="Sun S."/>
            <person name="Coelho M.A."/>
            <person name="Heitman J."/>
            <person name="Nowrousian M."/>
        </authorList>
    </citation>
    <scope>NUCLEOTIDE SEQUENCE [LARGE SCALE GENOMIC DNA]</scope>
    <source>
        <strain evidence="1 2">CBS 4282</strain>
    </source>
</reference>
<protein>
    <submittedName>
        <fullName evidence="1">Uncharacterized protein</fullName>
    </submittedName>
</protein>